<keyword evidence="5 16" id="KW-0808">Transferase</keyword>
<dbReference type="PANTHER" id="PTHR45453">
    <property type="entry name" value="PHOSPHATE REGULON SENSOR PROTEIN PHOR"/>
    <property type="match status" value="1"/>
</dbReference>
<keyword evidence="12 14" id="KW-0472">Membrane</keyword>
<gene>
    <name evidence="16" type="primary">graS</name>
    <name evidence="16" type="ORF">NCTC7688_02334</name>
</gene>
<dbReference type="PROSITE" id="PS50109">
    <property type="entry name" value="HIS_KIN"/>
    <property type="match status" value="1"/>
</dbReference>
<dbReference type="InterPro" id="IPR036890">
    <property type="entry name" value="HATPase_C_sf"/>
</dbReference>
<keyword evidence="11" id="KW-0902">Two-component regulatory system</keyword>
<evidence type="ECO:0000313" key="16">
    <source>
        <dbReference type="EMBL" id="SUM84138.1"/>
    </source>
</evidence>
<accession>A0A380HQG9</accession>
<keyword evidence="7" id="KW-0547">Nucleotide-binding</keyword>
<name>A0A380HQG9_STASA</name>
<evidence type="ECO:0000256" key="2">
    <source>
        <dbReference type="ARBA" id="ARBA00004651"/>
    </source>
</evidence>
<evidence type="ECO:0000256" key="3">
    <source>
        <dbReference type="ARBA" id="ARBA00012438"/>
    </source>
</evidence>
<dbReference type="InterPro" id="IPR036097">
    <property type="entry name" value="HisK_dim/P_sf"/>
</dbReference>
<evidence type="ECO:0000256" key="4">
    <source>
        <dbReference type="ARBA" id="ARBA00022475"/>
    </source>
</evidence>
<evidence type="ECO:0000256" key="7">
    <source>
        <dbReference type="ARBA" id="ARBA00022741"/>
    </source>
</evidence>
<keyword evidence="9" id="KW-0067">ATP-binding</keyword>
<dbReference type="GO" id="GO:0005524">
    <property type="term" value="F:ATP binding"/>
    <property type="evidence" value="ECO:0007669"/>
    <property type="project" value="UniProtKB-KW"/>
</dbReference>
<dbReference type="SUPFAM" id="SSF47384">
    <property type="entry name" value="Homodimeric domain of signal transducing histidine kinase"/>
    <property type="match status" value="1"/>
</dbReference>
<dbReference type="EC" id="2.7.13.3" evidence="3"/>
<organism evidence="16 17">
    <name type="scientific">Staphylococcus saprophyticus</name>
    <dbReference type="NCBI Taxonomy" id="29385"/>
    <lineage>
        <taxon>Bacteria</taxon>
        <taxon>Bacillati</taxon>
        <taxon>Bacillota</taxon>
        <taxon>Bacilli</taxon>
        <taxon>Bacillales</taxon>
        <taxon>Staphylococcaceae</taxon>
        <taxon>Staphylococcus</taxon>
    </lineage>
</organism>
<dbReference type="Pfam" id="PF02518">
    <property type="entry name" value="HATPase_c"/>
    <property type="match status" value="1"/>
</dbReference>
<dbReference type="SMART" id="SM00387">
    <property type="entry name" value="HATPase_c"/>
    <property type="match status" value="1"/>
</dbReference>
<dbReference type="InterPro" id="IPR005467">
    <property type="entry name" value="His_kinase_dom"/>
</dbReference>
<dbReference type="EMBL" id="UHED01000001">
    <property type="protein sequence ID" value="SUM84138.1"/>
    <property type="molecule type" value="Genomic_DNA"/>
</dbReference>
<feature type="domain" description="Histidine kinase" evidence="15">
    <location>
        <begin position="126"/>
        <end position="332"/>
    </location>
</feature>
<feature type="transmembrane region" description="Helical" evidence="14">
    <location>
        <begin position="40"/>
        <end position="63"/>
    </location>
</feature>
<dbReference type="Proteomes" id="UP000254707">
    <property type="component" value="Unassembled WGS sequence"/>
</dbReference>
<proteinExistence type="predicted"/>
<dbReference type="GO" id="GO:0005886">
    <property type="term" value="C:plasma membrane"/>
    <property type="evidence" value="ECO:0007669"/>
    <property type="project" value="UniProtKB-SubCell"/>
</dbReference>
<dbReference type="PANTHER" id="PTHR45453:SF2">
    <property type="entry name" value="HISTIDINE KINASE"/>
    <property type="match status" value="1"/>
</dbReference>
<comment type="catalytic activity">
    <reaction evidence="1">
        <text>ATP + protein L-histidine = ADP + protein N-phospho-L-histidine.</text>
        <dbReference type="EC" id="2.7.13.3"/>
    </reaction>
</comment>
<evidence type="ECO:0000256" key="8">
    <source>
        <dbReference type="ARBA" id="ARBA00022777"/>
    </source>
</evidence>
<evidence type="ECO:0000256" key="10">
    <source>
        <dbReference type="ARBA" id="ARBA00022989"/>
    </source>
</evidence>
<dbReference type="AlphaFoldDB" id="A0A380HQG9"/>
<dbReference type="Gene3D" id="3.30.565.10">
    <property type="entry name" value="Histidine kinase-like ATPase, C-terminal domain"/>
    <property type="match status" value="1"/>
</dbReference>
<evidence type="ECO:0000256" key="9">
    <source>
        <dbReference type="ARBA" id="ARBA00022840"/>
    </source>
</evidence>
<dbReference type="GO" id="GO:0004721">
    <property type="term" value="F:phosphoprotein phosphatase activity"/>
    <property type="evidence" value="ECO:0007669"/>
    <property type="project" value="TreeGrafter"/>
</dbReference>
<dbReference type="SUPFAM" id="SSF55874">
    <property type="entry name" value="ATPase domain of HSP90 chaperone/DNA topoisomerase II/histidine kinase"/>
    <property type="match status" value="1"/>
</dbReference>
<protein>
    <recommendedName>
        <fullName evidence="3">histidine kinase</fullName>
        <ecNumber evidence="3">2.7.13.3</ecNumber>
    </recommendedName>
    <alternativeName>
        <fullName evidence="13">Glycopeptide resistance-associated protein S</fullName>
    </alternativeName>
</protein>
<evidence type="ECO:0000256" key="6">
    <source>
        <dbReference type="ARBA" id="ARBA00022692"/>
    </source>
</evidence>
<keyword evidence="4" id="KW-1003">Cell membrane</keyword>
<evidence type="ECO:0000256" key="11">
    <source>
        <dbReference type="ARBA" id="ARBA00023012"/>
    </source>
</evidence>
<evidence type="ECO:0000256" key="5">
    <source>
        <dbReference type="ARBA" id="ARBA00022679"/>
    </source>
</evidence>
<sequence>MANLKWFFIFLRSRIYWILWLLFLHFIFLGIAYLDYDISVYSILYIIILNIGLSVLFLIFTYLKEVKFYKHLDENIEPEALKHKSLADTPFQQEMVNYLYGQITNQKALVTHQKQQIQSTEAALTDFVHDIKTPVTAMKLLIEKEQDLSRKHALLYEWSRINDMLDRQLFLTRLESQNKDMYFEHVPLKRLVIEEIQITRYISQSKGIGYDLDFEDTLNVYTDTKWCRMMIRQVLSNAVKYSEESMIHIRALKESGHVVLEIKDEGKGISEKDLPRIFDKGFTSTSNRNNTASSGLGLYLVNHVKEKLSICVRIHSELDKRTVVKFIFPNQNEIVAKLSQNI</sequence>
<keyword evidence="6 14" id="KW-0812">Transmembrane</keyword>
<dbReference type="GO" id="GO:0000155">
    <property type="term" value="F:phosphorelay sensor kinase activity"/>
    <property type="evidence" value="ECO:0007669"/>
    <property type="project" value="InterPro"/>
</dbReference>
<dbReference type="RefSeq" id="WP_115340697.1">
    <property type="nucleotide sequence ID" value="NZ_UHED01000001.1"/>
</dbReference>
<keyword evidence="10 14" id="KW-1133">Transmembrane helix</keyword>
<evidence type="ECO:0000259" key="15">
    <source>
        <dbReference type="PROSITE" id="PS50109"/>
    </source>
</evidence>
<evidence type="ECO:0000256" key="12">
    <source>
        <dbReference type="ARBA" id="ARBA00023136"/>
    </source>
</evidence>
<reference evidence="16 17" key="1">
    <citation type="submission" date="2018-06" db="EMBL/GenBank/DDBJ databases">
        <authorList>
            <consortium name="Pathogen Informatics"/>
            <person name="Doyle S."/>
        </authorList>
    </citation>
    <scope>NUCLEOTIDE SEQUENCE [LARGE SCALE GENOMIC DNA]</scope>
    <source>
        <strain evidence="16 17">NCTC7688</strain>
    </source>
</reference>
<dbReference type="GO" id="GO:0016036">
    <property type="term" value="P:cellular response to phosphate starvation"/>
    <property type="evidence" value="ECO:0007669"/>
    <property type="project" value="TreeGrafter"/>
</dbReference>
<comment type="subcellular location">
    <subcellularLocation>
        <location evidence="2">Cell membrane</location>
        <topology evidence="2">Multi-pass membrane protein</topology>
    </subcellularLocation>
</comment>
<dbReference type="InterPro" id="IPR050351">
    <property type="entry name" value="BphY/WalK/GraS-like"/>
</dbReference>
<evidence type="ECO:0000256" key="1">
    <source>
        <dbReference type="ARBA" id="ARBA00000085"/>
    </source>
</evidence>
<evidence type="ECO:0000313" key="17">
    <source>
        <dbReference type="Proteomes" id="UP000254707"/>
    </source>
</evidence>
<feature type="transmembrane region" description="Helical" evidence="14">
    <location>
        <begin position="15"/>
        <end position="34"/>
    </location>
</feature>
<evidence type="ECO:0000256" key="14">
    <source>
        <dbReference type="SAM" id="Phobius"/>
    </source>
</evidence>
<keyword evidence="8 16" id="KW-0418">Kinase</keyword>
<dbReference type="InterPro" id="IPR003594">
    <property type="entry name" value="HATPase_dom"/>
</dbReference>
<evidence type="ECO:0000256" key="13">
    <source>
        <dbReference type="ARBA" id="ARBA00042987"/>
    </source>
</evidence>